<keyword evidence="1" id="KW-0732">Signal</keyword>
<dbReference type="Pfam" id="PF00188">
    <property type="entry name" value="CAP"/>
    <property type="match status" value="1"/>
</dbReference>
<dbReference type="PANTHER" id="PTHR31157">
    <property type="entry name" value="SCP DOMAIN-CONTAINING PROTEIN"/>
    <property type="match status" value="1"/>
</dbReference>
<dbReference type="CDD" id="cd05379">
    <property type="entry name" value="CAP_bacterial"/>
    <property type="match status" value="1"/>
</dbReference>
<evidence type="ECO:0000313" key="3">
    <source>
        <dbReference type="EMBL" id="MBK0378757.1"/>
    </source>
</evidence>
<dbReference type="InterPro" id="IPR014044">
    <property type="entry name" value="CAP_dom"/>
</dbReference>
<protein>
    <submittedName>
        <fullName evidence="3">CAP domain-containing protein</fullName>
    </submittedName>
</protein>
<evidence type="ECO:0000313" key="4">
    <source>
        <dbReference type="Proteomes" id="UP000613193"/>
    </source>
</evidence>
<feature type="signal peptide" evidence="1">
    <location>
        <begin position="1"/>
        <end position="23"/>
    </location>
</feature>
<evidence type="ECO:0000259" key="2">
    <source>
        <dbReference type="Pfam" id="PF00188"/>
    </source>
</evidence>
<dbReference type="InterPro" id="IPR035940">
    <property type="entry name" value="CAP_sf"/>
</dbReference>
<dbReference type="Proteomes" id="UP000613193">
    <property type="component" value="Unassembled WGS sequence"/>
</dbReference>
<dbReference type="AlphaFoldDB" id="A0A934UMC9"/>
<dbReference type="SUPFAM" id="SSF55797">
    <property type="entry name" value="PR-1-like"/>
    <property type="match status" value="1"/>
</dbReference>
<sequence length="191" mass="22007">MKKYFWPTIFSLLILLISKSAHTIQPDTHTNFKQEFLALINKTRKSGCNCGSTYMPPVPPLVWNNYLELAAKGHARDMADNHYFNHTSKDGRNMEDRIVLAGYIFKGYKSFMIGENIAYGQNSIQEVMDGWFKSEGHCKNLMNPGFKEVGVAEDNRYWVQDFGGRESFSLQQQKLIKSGKYRLIQNEPNSH</sequence>
<organism evidence="3 4">
    <name type="scientific">Mucilaginibacter segetis</name>
    <dbReference type="NCBI Taxonomy" id="2793071"/>
    <lineage>
        <taxon>Bacteria</taxon>
        <taxon>Pseudomonadati</taxon>
        <taxon>Bacteroidota</taxon>
        <taxon>Sphingobacteriia</taxon>
        <taxon>Sphingobacteriales</taxon>
        <taxon>Sphingobacteriaceae</taxon>
        <taxon>Mucilaginibacter</taxon>
    </lineage>
</organism>
<comment type="caution">
    <text evidence="3">The sequence shown here is derived from an EMBL/GenBank/DDBJ whole genome shotgun (WGS) entry which is preliminary data.</text>
</comment>
<accession>A0A934UMC9</accession>
<name>A0A934UMC9_9SPHI</name>
<dbReference type="Gene3D" id="3.40.33.10">
    <property type="entry name" value="CAP"/>
    <property type="match status" value="1"/>
</dbReference>
<dbReference type="PANTHER" id="PTHR31157:SF1">
    <property type="entry name" value="SCP DOMAIN-CONTAINING PROTEIN"/>
    <property type="match status" value="1"/>
</dbReference>
<keyword evidence="4" id="KW-1185">Reference proteome</keyword>
<proteinExistence type="predicted"/>
<feature type="chain" id="PRO_5037991575" evidence="1">
    <location>
        <begin position="24"/>
        <end position="191"/>
    </location>
</feature>
<evidence type="ECO:0000256" key="1">
    <source>
        <dbReference type="SAM" id="SignalP"/>
    </source>
</evidence>
<feature type="domain" description="SCP" evidence="2">
    <location>
        <begin position="40"/>
        <end position="152"/>
    </location>
</feature>
<reference evidence="3" key="1">
    <citation type="submission" date="2020-12" db="EMBL/GenBank/DDBJ databases">
        <title>Bacterial novel species Mucilaginibacter sp. SD-g isolated from soil.</title>
        <authorList>
            <person name="Jung H.-Y."/>
        </authorList>
    </citation>
    <scope>NUCLEOTIDE SEQUENCE</scope>
    <source>
        <strain evidence="3">SD-g</strain>
    </source>
</reference>
<gene>
    <name evidence="3" type="ORF">I5M19_05535</name>
</gene>
<dbReference type="EMBL" id="JAEHFW010000001">
    <property type="protein sequence ID" value="MBK0378757.1"/>
    <property type="molecule type" value="Genomic_DNA"/>
</dbReference>
<dbReference type="RefSeq" id="WP_200065074.1">
    <property type="nucleotide sequence ID" value="NZ_JAEHFW010000001.1"/>
</dbReference>